<reference evidence="2 3" key="1">
    <citation type="journal article" date="2012" name="J. Bacteriol.">
        <title>Genome Sequence of Blastococcus saxobsidens DD2, a Stone-Inhabiting Bacterium.</title>
        <authorList>
            <person name="Chouaia B."/>
            <person name="Crotti E."/>
            <person name="Brusetti L."/>
            <person name="Daffonchio D."/>
            <person name="Essoussi I."/>
            <person name="Nouioui I."/>
            <person name="Sbissi I."/>
            <person name="Ghodhbane-Gtari F."/>
            <person name="Gtari M."/>
            <person name="Vacherie B."/>
            <person name="Barbe V."/>
            <person name="Medigue C."/>
            <person name="Gury J."/>
            <person name="Pujic P."/>
            <person name="Normand P."/>
        </authorList>
    </citation>
    <scope>NUCLEOTIDE SEQUENCE [LARGE SCALE GENOMIC DNA]</scope>
    <source>
        <strain evidence="2 3">DD2</strain>
    </source>
</reference>
<feature type="domain" description="Thioredoxin-like fold" evidence="1">
    <location>
        <begin position="20"/>
        <end position="94"/>
    </location>
</feature>
<dbReference type="SUPFAM" id="SSF52833">
    <property type="entry name" value="Thioredoxin-like"/>
    <property type="match status" value="1"/>
</dbReference>
<accession>H6RJI3</accession>
<evidence type="ECO:0000259" key="1">
    <source>
        <dbReference type="Pfam" id="PF13192"/>
    </source>
</evidence>
<dbReference type="InterPro" id="IPR036249">
    <property type="entry name" value="Thioredoxin-like_sf"/>
</dbReference>
<name>H6RJI3_BLASD</name>
<dbReference type="Proteomes" id="UP000007517">
    <property type="component" value="Chromosome"/>
</dbReference>
<dbReference type="RefSeq" id="WP_014375185.1">
    <property type="nucleotide sequence ID" value="NC_016943.1"/>
</dbReference>
<dbReference type="eggNOG" id="COG0526">
    <property type="taxonomic scope" value="Bacteria"/>
</dbReference>
<dbReference type="Pfam" id="PF13192">
    <property type="entry name" value="Thioredoxin_3"/>
    <property type="match status" value="1"/>
</dbReference>
<sequence length="99" mass="10811">MSSPRREPEIAHPPPDPVLQVYVADGCGSCRRARELVAQLLLRHPGAAVEVVDLSRTPLERALPAGLVGTPTYTVDGRVRWLGNPSPAELLALVERRRN</sequence>
<dbReference type="STRING" id="1146883.BLASA_1351"/>
<protein>
    <submittedName>
        <fullName evidence="2">Putative Thioredoxin</fullName>
    </submittedName>
</protein>
<dbReference type="Gene3D" id="3.40.30.10">
    <property type="entry name" value="Glutaredoxin"/>
    <property type="match status" value="1"/>
</dbReference>
<dbReference type="EMBL" id="FO117623">
    <property type="protein sequence ID" value="CCG02288.1"/>
    <property type="molecule type" value="Genomic_DNA"/>
</dbReference>
<dbReference type="KEGG" id="bsd:BLASA_1351"/>
<dbReference type="HOGENOM" id="CLU_2314739_0_0_11"/>
<dbReference type="AlphaFoldDB" id="H6RJI3"/>
<keyword evidence="3" id="KW-1185">Reference proteome</keyword>
<organism evidence="2 3">
    <name type="scientific">Blastococcus saxobsidens (strain DD2)</name>
    <dbReference type="NCBI Taxonomy" id="1146883"/>
    <lineage>
        <taxon>Bacteria</taxon>
        <taxon>Bacillati</taxon>
        <taxon>Actinomycetota</taxon>
        <taxon>Actinomycetes</taxon>
        <taxon>Geodermatophilales</taxon>
        <taxon>Geodermatophilaceae</taxon>
        <taxon>Blastococcus</taxon>
    </lineage>
</organism>
<reference evidence="3" key="2">
    <citation type="submission" date="2012-02" db="EMBL/GenBank/DDBJ databases">
        <title>Complete genome sequence of Blastococcus saxobsidens strain DD2.</title>
        <authorList>
            <person name="Genoscope."/>
        </authorList>
    </citation>
    <scope>NUCLEOTIDE SEQUENCE [LARGE SCALE GENOMIC DNA]</scope>
    <source>
        <strain evidence="3">DD2</strain>
    </source>
</reference>
<evidence type="ECO:0000313" key="2">
    <source>
        <dbReference type="EMBL" id="CCG02288.1"/>
    </source>
</evidence>
<gene>
    <name evidence="2" type="ordered locus">BLASA_1351</name>
</gene>
<dbReference type="InterPro" id="IPR012336">
    <property type="entry name" value="Thioredoxin-like_fold"/>
</dbReference>
<evidence type="ECO:0000313" key="3">
    <source>
        <dbReference type="Proteomes" id="UP000007517"/>
    </source>
</evidence>
<proteinExistence type="predicted"/>